<dbReference type="Gene3D" id="3.30.930.10">
    <property type="entry name" value="Bira Bifunctional Protein, Domain 2"/>
    <property type="match status" value="1"/>
</dbReference>
<dbReference type="CDD" id="cd00769">
    <property type="entry name" value="PheRS_beta_core"/>
    <property type="match status" value="1"/>
</dbReference>
<gene>
    <name evidence="15" type="primary">pheT</name>
    <name evidence="20" type="ORF">A9404_04560</name>
</gene>
<dbReference type="Gene3D" id="2.40.50.140">
    <property type="entry name" value="Nucleic acid-binding proteins"/>
    <property type="match status" value="1"/>
</dbReference>
<dbReference type="Pfam" id="PF01588">
    <property type="entry name" value="tRNA_bind"/>
    <property type="match status" value="1"/>
</dbReference>
<dbReference type="STRING" id="1860122.A9404_04560"/>
<dbReference type="SMART" id="SM00874">
    <property type="entry name" value="B5"/>
    <property type="match status" value="1"/>
</dbReference>
<dbReference type="AlphaFoldDB" id="A0A191ZFT6"/>
<comment type="subcellular location">
    <subcellularLocation>
        <location evidence="1 15">Cytoplasm</location>
    </subcellularLocation>
</comment>
<dbReference type="GO" id="GO:0009328">
    <property type="term" value="C:phenylalanine-tRNA ligase complex"/>
    <property type="evidence" value="ECO:0007669"/>
    <property type="project" value="TreeGrafter"/>
</dbReference>
<protein>
    <recommendedName>
        <fullName evidence="15">Phenylalanine--tRNA ligase beta subunit</fullName>
        <ecNumber evidence="15">6.1.1.20</ecNumber>
    </recommendedName>
    <alternativeName>
        <fullName evidence="15">Phenylalanyl-tRNA synthetase beta subunit</fullName>
        <shortName evidence="15">PheRS</shortName>
    </alternativeName>
</protein>
<dbReference type="Gene3D" id="3.30.56.10">
    <property type="match status" value="2"/>
</dbReference>
<dbReference type="HAMAP" id="MF_00283">
    <property type="entry name" value="Phe_tRNA_synth_beta1"/>
    <property type="match status" value="1"/>
</dbReference>
<evidence type="ECO:0000256" key="13">
    <source>
        <dbReference type="ARBA" id="ARBA00023146"/>
    </source>
</evidence>
<dbReference type="InterPro" id="IPR002547">
    <property type="entry name" value="tRNA-bd_dom"/>
</dbReference>
<dbReference type="InterPro" id="IPR036690">
    <property type="entry name" value="Fdx_antiC-bd_sf"/>
</dbReference>
<dbReference type="InterPro" id="IPR012340">
    <property type="entry name" value="NA-bd_OB-fold"/>
</dbReference>
<evidence type="ECO:0000256" key="15">
    <source>
        <dbReference type="HAMAP-Rule" id="MF_00283"/>
    </source>
</evidence>
<dbReference type="SUPFAM" id="SSF54991">
    <property type="entry name" value="Anticodon-binding domain of PheRS"/>
    <property type="match status" value="1"/>
</dbReference>
<dbReference type="InterPro" id="IPR041616">
    <property type="entry name" value="PheRS_beta_core"/>
</dbReference>
<evidence type="ECO:0000256" key="10">
    <source>
        <dbReference type="ARBA" id="ARBA00022842"/>
    </source>
</evidence>
<dbReference type="Pfam" id="PF03483">
    <property type="entry name" value="B3_4"/>
    <property type="match status" value="1"/>
</dbReference>
<dbReference type="SMART" id="SM00873">
    <property type="entry name" value="B3_4"/>
    <property type="match status" value="1"/>
</dbReference>
<evidence type="ECO:0000259" key="17">
    <source>
        <dbReference type="PROSITE" id="PS50886"/>
    </source>
</evidence>
<feature type="binding site" evidence="15">
    <location>
        <position position="464"/>
    </location>
    <ligand>
        <name>Mg(2+)</name>
        <dbReference type="ChEBI" id="CHEBI:18420"/>
        <note>shared with alpha subunit</note>
    </ligand>
</feature>
<keyword evidence="4 15" id="KW-0963">Cytoplasm</keyword>
<evidence type="ECO:0000256" key="12">
    <source>
        <dbReference type="ARBA" id="ARBA00022917"/>
    </source>
</evidence>
<keyword evidence="8 15" id="KW-0547">Nucleotide-binding</keyword>
<evidence type="ECO:0000259" key="19">
    <source>
        <dbReference type="PROSITE" id="PS51483"/>
    </source>
</evidence>
<dbReference type="SMART" id="SM00896">
    <property type="entry name" value="FDX-ACB"/>
    <property type="match status" value="1"/>
</dbReference>
<feature type="binding site" evidence="15">
    <location>
        <position position="463"/>
    </location>
    <ligand>
        <name>Mg(2+)</name>
        <dbReference type="ChEBI" id="CHEBI:18420"/>
        <note>shared with alpha subunit</note>
    </ligand>
</feature>
<evidence type="ECO:0000256" key="2">
    <source>
        <dbReference type="ARBA" id="ARBA00008653"/>
    </source>
</evidence>
<evidence type="ECO:0000259" key="18">
    <source>
        <dbReference type="PROSITE" id="PS51447"/>
    </source>
</evidence>
<dbReference type="Pfam" id="PF03147">
    <property type="entry name" value="FDX-ACB"/>
    <property type="match status" value="1"/>
</dbReference>
<dbReference type="GO" id="GO:0000049">
    <property type="term" value="F:tRNA binding"/>
    <property type="evidence" value="ECO:0007669"/>
    <property type="project" value="UniProtKB-UniRule"/>
</dbReference>
<evidence type="ECO:0000256" key="7">
    <source>
        <dbReference type="ARBA" id="ARBA00022723"/>
    </source>
</evidence>
<evidence type="ECO:0000256" key="14">
    <source>
        <dbReference type="ARBA" id="ARBA00049255"/>
    </source>
</evidence>
<evidence type="ECO:0000256" key="16">
    <source>
        <dbReference type="PROSITE-ProRule" id="PRU00209"/>
    </source>
</evidence>
<comment type="similarity">
    <text evidence="2 15">Belongs to the phenylalanyl-tRNA synthetase beta subunit family. Type 1 subfamily.</text>
</comment>
<name>A0A191ZFT6_9GAMM</name>
<dbReference type="InterPro" id="IPR005147">
    <property type="entry name" value="tRNA_synthase_B5-dom"/>
</dbReference>
<dbReference type="InterPro" id="IPR004532">
    <property type="entry name" value="Phe-tRNA-ligase_IIc_bsu_bact"/>
</dbReference>
<dbReference type="InterPro" id="IPR009061">
    <property type="entry name" value="DNA-bd_dom_put_sf"/>
</dbReference>
<keyword evidence="7 15" id="KW-0479">Metal-binding</keyword>
<dbReference type="PROSITE" id="PS51483">
    <property type="entry name" value="B5"/>
    <property type="match status" value="1"/>
</dbReference>
<dbReference type="CDD" id="cd02796">
    <property type="entry name" value="tRNA_bind_bactPheRS"/>
    <property type="match status" value="1"/>
</dbReference>
<dbReference type="EC" id="6.1.1.20" evidence="15"/>
<dbReference type="InterPro" id="IPR005146">
    <property type="entry name" value="B3/B4_tRNA-bd"/>
</dbReference>
<dbReference type="InterPro" id="IPR045864">
    <property type="entry name" value="aa-tRNA-synth_II/BPL/LPL"/>
</dbReference>
<dbReference type="SUPFAM" id="SSF50249">
    <property type="entry name" value="Nucleic acid-binding proteins"/>
    <property type="match status" value="1"/>
</dbReference>
<dbReference type="Pfam" id="PF03484">
    <property type="entry name" value="B5"/>
    <property type="match status" value="1"/>
</dbReference>
<organism evidence="20 21">
    <name type="scientific">Halothiobacillus diazotrophicus</name>
    <dbReference type="NCBI Taxonomy" id="1860122"/>
    <lineage>
        <taxon>Bacteria</taxon>
        <taxon>Pseudomonadati</taxon>
        <taxon>Pseudomonadota</taxon>
        <taxon>Gammaproteobacteria</taxon>
        <taxon>Chromatiales</taxon>
        <taxon>Halothiobacillaceae</taxon>
        <taxon>Halothiobacillus</taxon>
    </lineage>
</organism>
<evidence type="ECO:0000256" key="11">
    <source>
        <dbReference type="ARBA" id="ARBA00022884"/>
    </source>
</evidence>
<comment type="subunit">
    <text evidence="3 15">Tetramer of two alpha and two beta subunits.</text>
</comment>
<dbReference type="FunFam" id="3.30.930.10:FF:000022">
    <property type="entry name" value="Phenylalanine--tRNA ligase beta subunit"/>
    <property type="match status" value="1"/>
</dbReference>
<dbReference type="SUPFAM" id="SSF56037">
    <property type="entry name" value="PheT/TilS domain"/>
    <property type="match status" value="1"/>
</dbReference>
<dbReference type="EMBL" id="CP016027">
    <property type="protein sequence ID" value="ANJ66744.1"/>
    <property type="molecule type" value="Genomic_DNA"/>
</dbReference>
<evidence type="ECO:0000256" key="9">
    <source>
        <dbReference type="ARBA" id="ARBA00022840"/>
    </source>
</evidence>
<evidence type="ECO:0000256" key="5">
    <source>
        <dbReference type="ARBA" id="ARBA00022555"/>
    </source>
</evidence>
<comment type="catalytic activity">
    <reaction evidence="14 15">
        <text>tRNA(Phe) + L-phenylalanine + ATP = L-phenylalanyl-tRNA(Phe) + AMP + diphosphate + H(+)</text>
        <dbReference type="Rhea" id="RHEA:19413"/>
        <dbReference type="Rhea" id="RHEA-COMP:9668"/>
        <dbReference type="Rhea" id="RHEA-COMP:9699"/>
        <dbReference type="ChEBI" id="CHEBI:15378"/>
        <dbReference type="ChEBI" id="CHEBI:30616"/>
        <dbReference type="ChEBI" id="CHEBI:33019"/>
        <dbReference type="ChEBI" id="CHEBI:58095"/>
        <dbReference type="ChEBI" id="CHEBI:78442"/>
        <dbReference type="ChEBI" id="CHEBI:78531"/>
        <dbReference type="ChEBI" id="CHEBI:456215"/>
        <dbReference type="EC" id="6.1.1.20"/>
    </reaction>
</comment>
<dbReference type="GO" id="GO:0004826">
    <property type="term" value="F:phenylalanine-tRNA ligase activity"/>
    <property type="evidence" value="ECO:0007669"/>
    <property type="project" value="UniProtKB-UniRule"/>
</dbReference>
<keyword evidence="21" id="KW-1185">Reference proteome</keyword>
<keyword evidence="12 15" id="KW-0648">Protein biosynthesis</keyword>
<dbReference type="Gene3D" id="3.50.40.10">
    <property type="entry name" value="Phenylalanyl-trna Synthetase, Chain B, domain 3"/>
    <property type="match status" value="1"/>
</dbReference>
<dbReference type="SUPFAM" id="SSF46955">
    <property type="entry name" value="Putative DNA-binding domain"/>
    <property type="match status" value="1"/>
</dbReference>
<evidence type="ECO:0000256" key="3">
    <source>
        <dbReference type="ARBA" id="ARBA00011209"/>
    </source>
</evidence>
<evidence type="ECO:0000256" key="1">
    <source>
        <dbReference type="ARBA" id="ARBA00004496"/>
    </source>
</evidence>
<feature type="binding site" evidence="15">
    <location>
        <position position="454"/>
    </location>
    <ligand>
        <name>Mg(2+)</name>
        <dbReference type="ChEBI" id="CHEBI:18420"/>
        <note>shared with alpha subunit</note>
    </ligand>
</feature>
<keyword evidence="11 16" id="KW-0694">RNA-binding</keyword>
<dbReference type="GO" id="GO:0005524">
    <property type="term" value="F:ATP binding"/>
    <property type="evidence" value="ECO:0007669"/>
    <property type="project" value="UniProtKB-UniRule"/>
</dbReference>
<evidence type="ECO:0000256" key="6">
    <source>
        <dbReference type="ARBA" id="ARBA00022598"/>
    </source>
</evidence>
<keyword evidence="9 15" id="KW-0067">ATP-binding</keyword>
<feature type="domain" description="FDX-ACB" evidence="18">
    <location>
        <begin position="705"/>
        <end position="797"/>
    </location>
</feature>
<dbReference type="GO" id="GO:0000287">
    <property type="term" value="F:magnesium ion binding"/>
    <property type="evidence" value="ECO:0007669"/>
    <property type="project" value="UniProtKB-UniRule"/>
</dbReference>
<feature type="domain" description="TRNA-binding" evidence="17">
    <location>
        <begin position="39"/>
        <end position="147"/>
    </location>
</feature>
<dbReference type="SUPFAM" id="SSF55681">
    <property type="entry name" value="Class II aaRS and biotin synthetases"/>
    <property type="match status" value="1"/>
</dbReference>
<dbReference type="PANTHER" id="PTHR10947">
    <property type="entry name" value="PHENYLALANYL-TRNA SYNTHETASE BETA CHAIN AND LEUCINE-RICH REPEAT-CONTAINING PROTEIN 47"/>
    <property type="match status" value="1"/>
</dbReference>
<sequence>MRFSEHWLREWIDPAADTATLAHRLTMAGLEVDAIEPAAPDFSGIVVGAVLSVERHPEADKLNITRVSDGEAEYQVVCGAPNVQAGMRVPFARIGAVLSGGLTIKHAKLRGVESAGMLCSATELGLPSEVDGLWALPDDAPIGADIRAWLDLDDSVIELGITPNRGDALSILGLARECSALFDQPYNRPTMQAPVVATAESVAARIDANADCPQYLTQTISDIPRMRQTPLWLAERLRRAGIKVIEPIVDICNYVMLELGQPLHAFDRQKLAGDLCVRRAKVGESLSALNKQTLTLDETCLVIADARGPVALAGIIGGLDSAVGDDTDTIVLESAHFVPEAIVGRARAFGLVTDAAFRFERGVDPRLPSEALARAAELVVSLVGGVAGPVASAAGGRTLPTPADIPLDLSWAARRLGLPVSAETATRYLTALGCSVDETQADVLRVVPPTHRFDIAIPEDLLEELARLIGFDAFRAPMGRAPLTIQPVPETRNTAVDVADAMIGRGFFEAITYSFIDPAVATLFAAESPISLANPISSEMAVMRQSLWPGLLQAVRFNQNRQQGRVRLFEIGRIFSGTVEAVQETDQLAAVVCGARWPEQWGEKETPVDFFDLKGDLEAVLLGLGFSLSAGDGERPLISFRAGSHMALHPGQTAEILVDGVAAGWIGAVHPELVDRLDLVGPVFVFSIDLATLAQRRLPANRPRSRFPQVRRDLALIKPAELPVDALLALIREDAPDTLRSVGLFDRYVGAGIEPGTESIALKLIFQNDERTLTDEEIIAIISDIRAKLAQHDIHLRT</sequence>
<dbReference type="NCBIfam" id="TIGR00472">
    <property type="entry name" value="pheT_bact"/>
    <property type="match status" value="1"/>
</dbReference>
<dbReference type="PROSITE" id="PS50886">
    <property type="entry name" value="TRBD"/>
    <property type="match status" value="1"/>
</dbReference>
<proteinExistence type="inferred from homology"/>
<keyword evidence="5 16" id="KW-0820">tRNA-binding</keyword>
<comment type="cofactor">
    <cofactor evidence="15">
        <name>Mg(2+)</name>
        <dbReference type="ChEBI" id="CHEBI:18420"/>
    </cofactor>
    <text evidence="15">Binds 2 magnesium ions per tetramer.</text>
</comment>
<reference evidence="20 21" key="1">
    <citation type="submission" date="2016-06" db="EMBL/GenBank/DDBJ databases">
        <title>Insight into the functional genes involving in sulfur oxidation in Pearl River water.</title>
        <authorList>
            <person name="Luo J."/>
            <person name="Tan X."/>
            <person name="Lin W."/>
        </authorList>
    </citation>
    <scope>NUCLEOTIDE SEQUENCE [LARGE SCALE GENOMIC DNA]</scope>
    <source>
        <strain evidence="20 21">LS2</strain>
    </source>
</reference>
<dbReference type="InterPro" id="IPR005121">
    <property type="entry name" value="Fdx_antiC-bd"/>
</dbReference>
<dbReference type="KEGG" id="haz:A9404_04560"/>
<dbReference type="PROSITE" id="PS51447">
    <property type="entry name" value="FDX_ACB"/>
    <property type="match status" value="1"/>
</dbReference>
<dbReference type="OrthoDB" id="9805455at2"/>
<evidence type="ECO:0000256" key="4">
    <source>
        <dbReference type="ARBA" id="ARBA00022490"/>
    </source>
</evidence>
<dbReference type="RefSeq" id="WP_066099092.1">
    <property type="nucleotide sequence ID" value="NZ_CP016027.1"/>
</dbReference>
<evidence type="ECO:0000313" key="20">
    <source>
        <dbReference type="EMBL" id="ANJ66744.1"/>
    </source>
</evidence>
<feature type="domain" description="B5" evidence="19">
    <location>
        <begin position="400"/>
        <end position="476"/>
    </location>
</feature>
<dbReference type="Pfam" id="PF17759">
    <property type="entry name" value="tRNA_synthFbeta"/>
    <property type="match status" value="1"/>
</dbReference>
<dbReference type="InterPro" id="IPR045060">
    <property type="entry name" value="Phe-tRNA-ligase_IIc_bsu"/>
</dbReference>
<accession>A0A191ZFT6</accession>
<keyword evidence="6 15" id="KW-0436">Ligase</keyword>
<dbReference type="InterPro" id="IPR020825">
    <property type="entry name" value="Phe-tRNA_synthase-like_B3/B4"/>
</dbReference>
<dbReference type="FunFam" id="2.40.50.140:FF:000045">
    <property type="entry name" value="Phenylalanine--tRNA ligase beta subunit"/>
    <property type="match status" value="1"/>
</dbReference>
<keyword evidence="10 15" id="KW-0460">Magnesium</keyword>
<keyword evidence="13 15" id="KW-0030">Aminoacyl-tRNA synthetase</keyword>
<evidence type="ECO:0000313" key="21">
    <source>
        <dbReference type="Proteomes" id="UP000078596"/>
    </source>
</evidence>
<dbReference type="PANTHER" id="PTHR10947:SF0">
    <property type="entry name" value="PHENYLALANINE--TRNA LIGASE BETA SUBUNIT"/>
    <property type="match status" value="1"/>
</dbReference>
<dbReference type="Proteomes" id="UP000078596">
    <property type="component" value="Chromosome"/>
</dbReference>
<feature type="binding site" evidence="15">
    <location>
        <position position="460"/>
    </location>
    <ligand>
        <name>Mg(2+)</name>
        <dbReference type="ChEBI" id="CHEBI:18420"/>
        <note>shared with alpha subunit</note>
    </ligand>
</feature>
<dbReference type="NCBIfam" id="NF045760">
    <property type="entry name" value="YtpR"/>
    <property type="match status" value="1"/>
</dbReference>
<evidence type="ECO:0000256" key="8">
    <source>
        <dbReference type="ARBA" id="ARBA00022741"/>
    </source>
</evidence>
<dbReference type="GO" id="GO:0006432">
    <property type="term" value="P:phenylalanyl-tRNA aminoacylation"/>
    <property type="evidence" value="ECO:0007669"/>
    <property type="project" value="UniProtKB-UniRule"/>
</dbReference>
<dbReference type="Gene3D" id="3.30.70.380">
    <property type="entry name" value="Ferrodoxin-fold anticodon-binding domain"/>
    <property type="match status" value="1"/>
</dbReference>
<dbReference type="InterPro" id="IPR033714">
    <property type="entry name" value="tRNA_bind_bactPheRS"/>
</dbReference>